<evidence type="ECO:0000256" key="5">
    <source>
        <dbReference type="HAMAP-Rule" id="MF_01206"/>
    </source>
</evidence>
<evidence type="ECO:0000259" key="6">
    <source>
        <dbReference type="Pfam" id="PF00174"/>
    </source>
</evidence>
<evidence type="ECO:0000256" key="2">
    <source>
        <dbReference type="ARBA" id="ARBA00022723"/>
    </source>
</evidence>
<evidence type="ECO:0000256" key="1">
    <source>
        <dbReference type="ARBA" id="ARBA00022505"/>
    </source>
</evidence>
<comment type="similarity">
    <text evidence="5">Belongs to the MsrP family.</text>
</comment>
<sequence length="335" mass="38130">MLIGKPRDVRASEITPESIYRQRRQFIKGLAAGSAMLMSGQASALARYALDDEQQRYPGPDWLQQKLRAAGKSGEFSTAEKLTPYEHVTGYNNFYEFGLGKEDPKARAQGLKTDPWSVEISGEVHKPGTYQLEDILKGVDLEERIYRLRCVEAWSMVIPWVGFPLADLLKRFDPKGNARYVAFTTLEDPQQMPGQRSRFGTIDWPYVEGLRMDEAMHPLTLLAVGVYGDALPPQNGAPLRLVVPWKYGFKSIKSIVRIHLSEEMPPTSWNRTAPQEYGFYANVNPAVDHPRWSQSTERRLPSSLFSPNIIDTQPFNGYADQVAHLYKGMDLRKWY</sequence>
<dbReference type="GO" id="GO:0043546">
    <property type="term" value="F:molybdopterin cofactor binding"/>
    <property type="evidence" value="ECO:0007669"/>
    <property type="project" value="UniProtKB-UniRule"/>
</dbReference>
<dbReference type="EMBL" id="FTMN01000009">
    <property type="protein sequence ID" value="SIQ79025.1"/>
    <property type="molecule type" value="Genomic_DNA"/>
</dbReference>
<accession>A0A1N6VMH2</accession>
<feature type="binding site" evidence="5">
    <location>
        <begin position="251"/>
        <end position="253"/>
    </location>
    <ligand>
        <name>Mo-molybdopterin</name>
        <dbReference type="ChEBI" id="CHEBI:71302"/>
    </ligand>
</feature>
<comment type="function">
    <text evidence="5">Part of the MsrPQ system that repairs oxidized periplasmic proteins containing methionine sulfoxide residues (Met-O), using respiratory chain electrons. Thus protects these proteins from oxidative-stress damage caused by reactive species of oxygen and chlorine generated by the host defense mechanisms. MsrPQ is essential for the maintenance of envelope integrity under bleach stress, rescuing a wide series of structurally unrelated periplasmic proteins from methionine oxidation. The catalytic subunit MsrP is non-stereospecific, being able to reduce both (R-) and (S-) diastereoisomers of methionine sulfoxide.</text>
</comment>
<name>A0A1N6VMH2_9GAMM</name>
<dbReference type="Pfam" id="PF00174">
    <property type="entry name" value="Oxidored_molyb"/>
    <property type="match status" value="1"/>
</dbReference>
<dbReference type="RefSeq" id="WP_076464720.1">
    <property type="nucleotide sequence ID" value="NZ_FTMN01000009.1"/>
</dbReference>
<reference evidence="7 8" key="1">
    <citation type="submission" date="2017-01" db="EMBL/GenBank/DDBJ databases">
        <authorList>
            <person name="Mah S.A."/>
            <person name="Swanson W.J."/>
            <person name="Moy G.W."/>
            <person name="Vacquier V.D."/>
        </authorList>
    </citation>
    <scope>NUCLEOTIDE SEQUENCE [LARGE SCALE GENOMIC DNA]</scope>
    <source>
        <strain evidence="7 8">DSM 7027</strain>
    </source>
</reference>
<dbReference type="GO" id="GO:0046872">
    <property type="term" value="F:metal ion binding"/>
    <property type="evidence" value="ECO:0007669"/>
    <property type="project" value="UniProtKB-KW"/>
</dbReference>
<protein>
    <recommendedName>
        <fullName evidence="5">Protein-methionine-sulfoxide reductase catalytic subunit MsrP</fullName>
        <ecNumber evidence="5">1.8.5.-</ecNumber>
    </recommendedName>
</protein>
<dbReference type="NCBIfam" id="NF003767">
    <property type="entry name" value="PRK05363.1"/>
    <property type="match status" value="1"/>
</dbReference>
<dbReference type="PANTHER" id="PTHR43032">
    <property type="entry name" value="PROTEIN-METHIONINE-SULFOXIDE REDUCTASE"/>
    <property type="match status" value="1"/>
</dbReference>
<evidence type="ECO:0000313" key="8">
    <source>
        <dbReference type="Proteomes" id="UP000186895"/>
    </source>
</evidence>
<dbReference type="eggNOG" id="COG2041">
    <property type="taxonomic scope" value="Bacteria"/>
</dbReference>
<dbReference type="InterPro" id="IPR000572">
    <property type="entry name" value="OxRdtase_Mopterin-bd_dom"/>
</dbReference>
<proteinExistence type="inferred from homology"/>
<feature type="binding site" evidence="5">
    <location>
        <position position="235"/>
    </location>
    <ligand>
        <name>Mo-molybdopterin</name>
        <dbReference type="ChEBI" id="CHEBI:71302"/>
    </ligand>
</feature>
<dbReference type="InterPro" id="IPR006311">
    <property type="entry name" value="TAT_signal"/>
</dbReference>
<comment type="PTM">
    <text evidence="5">Predicted to be exported by the Tat system. The position of the signal peptide cleavage has not been experimentally proven.</text>
</comment>
<dbReference type="HAMAP" id="MF_01206">
    <property type="entry name" value="MsrP"/>
    <property type="match status" value="1"/>
</dbReference>
<organism evidence="7 8">
    <name type="scientific">Marinobacterium stanieri</name>
    <dbReference type="NCBI Taxonomy" id="49186"/>
    <lineage>
        <taxon>Bacteria</taxon>
        <taxon>Pseudomonadati</taxon>
        <taxon>Pseudomonadota</taxon>
        <taxon>Gammaproteobacteria</taxon>
        <taxon>Oceanospirillales</taxon>
        <taxon>Oceanospirillaceae</taxon>
        <taxon>Marinobacterium</taxon>
    </lineage>
</organism>
<comment type="catalytic activity">
    <reaction evidence="5">
        <text>L-methionyl-[protein] + a quinone + H2O = L-methionyl-(S)-S-oxide-[protein] + a quinol</text>
        <dbReference type="Rhea" id="RHEA:51292"/>
        <dbReference type="Rhea" id="RHEA-COMP:12313"/>
        <dbReference type="Rhea" id="RHEA-COMP:12315"/>
        <dbReference type="ChEBI" id="CHEBI:15377"/>
        <dbReference type="ChEBI" id="CHEBI:16044"/>
        <dbReference type="ChEBI" id="CHEBI:24646"/>
        <dbReference type="ChEBI" id="CHEBI:44120"/>
        <dbReference type="ChEBI" id="CHEBI:132124"/>
    </reaction>
</comment>
<feature type="binding site" evidence="5">
    <location>
        <position position="240"/>
    </location>
    <ligand>
        <name>Mo-molybdopterin</name>
        <dbReference type="ChEBI" id="CHEBI:71302"/>
    </ligand>
</feature>
<dbReference type="Proteomes" id="UP000186895">
    <property type="component" value="Unassembled WGS sequence"/>
</dbReference>
<dbReference type="GO" id="GO:0030091">
    <property type="term" value="P:protein repair"/>
    <property type="evidence" value="ECO:0007669"/>
    <property type="project" value="UniProtKB-UniRule"/>
</dbReference>
<evidence type="ECO:0000256" key="3">
    <source>
        <dbReference type="ARBA" id="ARBA00022729"/>
    </source>
</evidence>
<dbReference type="Gene3D" id="3.90.420.10">
    <property type="entry name" value="Oxidoreductase, molybdopterin-binding domain"/>
    <property type="match status" value="1"/>
</dbReference>
<gene>
    <name evidence="5" type="primary">msrP</name>
    <name evidence="7" type="ORF">SAMN05421647_10913</name>
</gene>
<feature type="binding site" evidence="5">
    <location>
        <position position="150"/>
    </location>
    <ligand>
        <name>Mo-molybdopterin</name>
        <dbReference type="ChEBI" id="CHEBI:71302"/>
    </ligand>
    <ligandPart>
        <name>Mo</name>
        <dbReference type="ChEBI" id="CHEBI:28685"/>
    </ligandPart>
</feature>
<keyword evidence="2 5" id="KW-0479">Metal-binding</keyword>
<keyword evidence="3 5" id="KW-0732">Signal</keyword>
<dbReference type="EC" id="1.8.5.-" evidence="5"/>
<feature type="binding site" evidence="5">
    <location>
        <position position="92"/>
    </location>
    <ligand>
        <name>Mo-molybdopterin</name>
        <dbReference type="ChEBI" id="CHEBI:71302"/>
    </ligand>
</feature>
<evidence type="ECO:0000313" key="7">
    <source>
        <dbReference type="EMBL" id="SIQ79025.1"/>
    </source>
</evidence>
<evidence type="ECO:0000256" key="4">
    <source>
        <dbReference type="ARBA" id="ARBA00023002"/>
    </source>
</evidence>
<dbReference type="GO" id="GO:0016672">
    <property type="term" value="F:oxidoreductase activity, acting on a sulfur group of donors, quinone or similar compound as acceptor"/>
    <property type="evidence" value="ECO:0007669"/>
    <property type="project" value="UniProtKB-UniRule"/>
</dbReference>
<dbReference type="SUPFAM" id="SSF56524">
    <property type="entry name" value="Oxidoreductase molybdopterin-binding domain"/>
    <property type="match status" value="1"/>
</dbReference>
<keyword evidence="1 5" id="KW-0500">Molybdenum</keyword>
<comment type="subunit">
    <text evidence="5">Heterodimer of a catalytic subunit (MsrP) and a heme-binding subunit (MsrQ).</text>
</comment>
<comment type="catalytic activity">
    <reaction evidence="5">
        <text>L-methionyl-[protein] + a quinone + H2O = L-methionyl-(R)-S-oxide-[protein] + a quinol</text>
        <dbReference type="Rhea" id="RHEA:51296"/>
        <dbReference type="Rhea" id="RHEA-COMP:12313"/>
        <dbReference type="Rhea" id="RHEA-COMP:12314"/>
        <dbReference type="ChEBI" id="CHEBI:15377"/>
        <dbReference type="ChEBI" id="CHEBI:16044"/>
        <dbReference type="ChEBI" id="CHEBI:24646"/>
        <dbReference type="ChEBI" id="CHEBI:45764"/>
        <dbReference type="ChEBI" id="CHEBI:132124"/>
    </reaction>
</comment>
<feature type="binding site" evidence="5">
    <location>
        <position position="185"/>
    </location>
    <ligand>
        <name>Mo-molybdopterin</name>
        <dbReference type="ChEBI" id="CHEBI:71302"/>
    </ligand>
</feature>
<feature type="binding site" evidence="5">
    <location>
        <begin position="95"/>
        <end position="96"/>
    </location>
    <ligand>
        <name>Mo-molybdopterin</name>
        <dbReference type="ChEBI" id="CHEBI:71302"/>
    </ligand>
</feature>
<keyword evidence="4 5" id="KW-0560">Oxidoreductase</keyword>
<dbReference type="PANTHER" id="PTHR43032:SF3">
    <property type="entry name" value="PROTEIN-METHIONINE-SULFOXIDE REDUCTASE CATALYTIC SUBUNIT MSRP"/>
    <property type="match status" value="1"/>
</dbReference>
<dbReference type="InterPro" id="IPR036374">
    <property type="entry name" value="OxRdtase_Mopterin-bd_sf"/>
</dbReference>
<dbReference type="STRING" id="49186.SAMN05421647_10913"/>
<comment type="cofactor">
    <cofactor evidence="5">
        <name>Mo-molybdopterin</name>
        <dbReference type="ChEBI" id="CHEBI:71302"/>
    </cofactor>
    <text evidence="5">Binds 1 Mo-molybdopterin (Mo-MPT) cofactor per subunit.</text>
</comment>
<dbReference type="InterPro" id="IPR022867">
    <property type="entry name" value="MsrP"/>
</dbReference>
<feature type="domain" description="Oxidoreductase molybdopterin-binding" evidence="6">
    <location>
        <begin position="112"/>
        <end position="269"/>
    </location>
</feature>
<dbReference type="PROSITE" id="PS51318">
    <property type="entry name" value="TAT"/>
    <property type="match status" value="1"/>
</dbReference>
<keyword evidence="8" id="KW-1185">Reference proteome</keyword>
<dbReference type="AlphaFoldDB" id="A0A1N6VMH2"/>